<protein>
    <submittedName>
        <fullName evidence="1">Alpha/beta hydrolase</fullName>
    </submittedName>
</protein>
<dbReference type="SUPFAM" id="SSF53474">
    <property type="entry name" value="alpha/beta-Hydrolases"/>
    <property type="match status" value="1"/>
</dbReference>
<dbReference type="OrthoDB" id="5704902at2"/>
<accession>A0A3A9ZPZ4</accession>
<dbReference type="InterPro" id="IPR010520">
    <property type="entry name" value="FrsA-like"/>
</dbReference>
<dbReference type="RefSeq" id="WP_120723476.1">
    <property type="nucleotide sequence ID" value="NZ_RBAK01000001.1"/>
</dbReference>
<keyword evidence="1" id="KW-0378">Hydrolase</keyword>
<reference evidence="1 2" key="1">
    <citation type="journal article" date="2004" name="Syst. Appl. Microbiol.">
        <title>Cryptoendolithic actinomycetes from antarctic sandstone rock samples: Micromonospora endolithica sp. nov. and two isolates related to Micromonospora coerulea Jensen 1932.</title>
        <authorList>
            <person name="Hirsch P."/>
            <person name="Mevs U."/>
            <person name="Kroppenstedt R.M."/>
            <person name="Schumann P."/>
            <person name="Stackebrandt E."/>
        </authorList>
    </citation>
    <scope>NUCLEOTIDE SEQUENCE [LARGE SCALE GENOMIC DNA]</scope>
    <source>
        <strain evidence="1 2">JCM 12677</strain>
    </source>
</reference>
<dbReference type="GO" id="GO:0016787">
    <property type="term" value="F:hydrolase activity"/>
    <property type="evidence" value="ECO:0007669"/>
    <property type="project" value="UniProtKB-KW"/>
</dbReference>
<proteinExistence type="predicted"/>
<dbReference type="Pfam" id="PF06500">
    <property type="entry name" value="FrsA-like"/>
    <property type="match status" value="1"/>
</dbReference>
<gene>
    <name evidence="1" type="ORF">D7223_00045</name>
</gene>
<comment type="caution">
    <text evidence="1">The sequence shown here is derived from an EMBL/GenBank/DDBJ whole genome shotgun (WGS) entry which is preliminary data.</text>
</comment>
<dbReference type="AlphaFoldDB" id="A0A3A9ZPZ4"/>
<name>A0A3A9ZPZ4_9ACTN</name>
<evidence type="ECO:0000313" key="2">
    <source>
        <dbReference type="Proteomes" id="UP000281726"/>
    </source>
</evidence>
<sequence>MNDVSELKAYIEAHARGQRVDDFRDVLRRIESDHGAEPGSWVAEWCRSAENAEQAGDLLGAARRYALARFPFVDGPARQDALNRAVAAVDRWCVAYPEIQPLEIKLDDGRVRCWTAGLSVTERKPLLVFLGGNVTVKEQWAPMLVHARRLGMAAVVTEMPSCGENTLPYTPDSWRMLSVLLDELADRADVSRTHLTALSLSGHLALRCAVEDQRIRGVVTVGAPVRSFFTDADWQAKLPRITTDSLVHMTGADPWPGVGGWELTDEQLRSLDIPLAYSASLRDEIIPYDEVRVLKRNVRNLALLEHDDVHAAPGHVRQTQLWTTLQLLRARGVRGPQVLVLRLMLALAGRRGA</sequence>
<dbReference type="Proteomes" id="UP000281726">
    <property type="component" value="Unassembled WGS sequence"/>
</dbReference>
<dbReference type="InterPro" id="IPR029058">
    <property type="entry name" value="AB_hydrolase_fold"/>
</dbReference>
<dbReference type="EMBL" id="RBAK01000001">
    <property type="protein sequence ID" value="RKN50255.1"/>
    <property type="molecule type" value="Genomic_DNA"/>
</dbReference>
<evidence type="ECO:0000313" key="1">
    <source>
        <dbReference type="EMBL" id="RKN50255.1"/>
    </source>
</evidence>
<dbReference type="Gene3D" id="3.40.50.1820">
    <property type="entry name" value="alpha/beta hydrolase"/>
    <property type="match status" value="1"/>
</dbReference>
<organism evidence="1 2">
    <name type="scientific">Micromonospora endolithica</name>
    <dbReference type="NCBI Taxonomy" id="230091"/>
    <lineage>
        <taxon>Bacteria</taxon>
        <taxon>Bacillati</taxon>
        <taxon>Actinomycetota</taxon>
        <taxon>Actinomycetes</taxon>
        <taxon>Micromonosporales</taxon>
        <taxon>Micromonosporaceae</taxon>
        <taxon>Micromonospora</taxon>
    </lineage>
</organism>
<keyword evidence="2" id="KW-1185">Reference proteome</keyword>